<evidence type="ECO:0008006" key="3">
    <source>
        <dbReference type="Google" id="ProtNLM"/>
    </source>
</evidence>
<protein>
    <recommendedName>
        <fullName evidence="3">STAS/SEC14 domain-containing protein</fullName>
    </recommendedName>
</protein>
<name>A0ABM8B4M7_9BACT</name>
<dbReference type="Proteomes" id="UP001317742">
    <property type="component" value="Chromosome"/>
</dbReference>
<keyword evidence="2" id="KW-1185">Reference proteome</keyword>
<accession>A0ABM8B4M7</accession>
<reference evidence="1 2" key="1">
    <citation type="submission" date="2022-08" db="EMBL/GenBank/DDBJ databases">
        <title>Genome Sequence of the sulphate-reducing bacterium, Pseudodesulfovibrio sp. SYK.</title>
        <authorList>
            <person name="Kondo R."/>
            <person name="Kataoka T."/>
        </authorList>
    </citation>
    <scope>NUCLEOTIDE SEQUENCE [LARGE SCALE GENOMIC DNA]</scope>
    <source>
        <strain evidence="1 2">SYK</strain>
    </source>
</reference>
<proteinExistence type="predicted"/>
<evidence type="ECO:0000313" key="2">
    <source>
        <dbReference type="Proteomes" id="UP001317742"/>
    </source>
</evidence>
<organism evidence="1 2">
    <name type="scientific">Pseudodesulfovibrio nedwellii</name>
    <dbReference type="NCBI Taxonomy" id="2973072"/>
    <lineage>
        <taxon>Bacteria</taxon>
        <taxon>Pseudomonadati</taxon>
        <taxon>Thermodesulfobacteriota</taxon>
        <taxon>Desulfovibrionia</taxon>
        <taxon>Desulfovibrionales</taxon>
        <taxon>Desulfovibrionaceae</taxon>
    </lineage>
</organism>
<gene>
    <name evidence="1" type="ORF">SYK_31350</name>
</gene>
<evidence type="ECO:0000313" key="1">
    <source>
        <dbReference type="EMBL" id="BDQ38775.1"/>
    </source>
</evidence>
<dbReference type="EMBL" id="AP026709">
    <property type="protein sequence ID" value="BDQ38775.1"/>
    <property type="molecule type" value="Genomic_DNA"/>
</dbReference>
<sequence length="123" mass="14053">MDCMLTFHNNGDHLIAIVSGVVNSFEDLSAMAHGVVEMTSEHWSKKALVDFRTVSMNIDFLSAQTLANDLEDEGVQLFGIRLACLYTHENIDIYRVFETAHQNRSLNFKIFEHEDEAVDWLMS</sequence>